<dbReference type="PANTHER" id="PTHR13437">
    <property type="entry name" value="NUCLEOPORIN P58/P45 NUCLEOPORIN-LIKE PROTEIN 1"/>
    <property type="match status" value="1"/>
</dbReference>
<organism evidence="9 10">
    <name type="scientific">Cytospora mali</name>
    <name type="common">Apple Valsa canker fungus</name>
    <name type="synonym">Valsa mali</name>
    <dbReference type="NCBI Taxonomy" id="578113"/>
    <lineage>
        <taxon>Eukaryota</taxon>
        <taxon>Fungi</taxon>
        <taxon>Dikarya</taxon>
        <taxon>Ascomycota</taxon>
        <taxon>Pezizomycotina</taxon>
        <taxon>Sordariomycetes</taxon>
        <taxon>Sordariomycetidae</taxon>
        <taxon>Diaporthales</taxon>
        <taxon>Cytosporaceae</taxon>
        <taxon>Cytospora</taxon>
    </lineage>
</organism>
<proteinExistence type="predicted"/>
<evidence type="ECO:0000313" key="10">
    <source>
        <dbReference type="Proteomes" id="UP000078576"/>
    </source>
</evidence>
<evidence type="ECO:0000256" key="6">
    <source>
        <dbReference type="ARBA" id="ARBA00023132"/>
    </source>
</evidence>
<keyword evidence="10" id="KW-1185">Reference proteome</keyword>
<name>A0A194USI3_CYTMA</name>
<dbReference type="GO" id="GO:0015031">
    <property type="term" value="P:protein transport"/>
    <property type="evidence" value="ECO:0007669"/>
    <property type="project" value="UniProtKB-KW"/>
</dbReference>
<accession>A0A194USI3</accession>
<feature type="compositionally biased region" description="Polar residues" evidence="8">
    <location>
        <begin position="146"/>
        <end position="187"/>
    </location>
</feature>
<keyword evidence="4" id="KW-0653">Protein transport</keyword>
<dbReference type="Proteomes" id="UP000078576">
    <property type="component" value="Unassembled WGS sequence"/>
</dbReference>
<keyword evidence="5" id="KW-0811">Translocation</keyword>
<feature type="region of interest" description="Disordered" evidence="8">
    <location>
        <begin position="379"/>
        <end position="398"/>
    </location>
</feature>
<keyword evidence="3" id="KW-0509">mRNA transport</keyword>
<evidence type="ECO:0000256" key="1">
    <source>
        <dbReference type="ARBA" id="ARBA00004567"/>
    </source>
</evidence>
<feature type="compositionally biased region" description="Polar residues" evidence="8">
    <location>
        <begin position="379"/>
        <end position="388"/>
    </location>
</feature>
<sequence>MAFARSASGPAGLSINTGAANSFGNSSSQPPLGGSLFGSASTTAQPSTQTNSLFGGGNTTNSQPAQTPSMFGNTQNQQQGGGLLGSNAASKPGGLFGSNTATTGTGGGGGLFGNASQPQQTSGGLFGASTATSQQPAQSGGLFGAATNNTAQPQQTGGLFGQSTAAPQPAQTGGLFGQSTQQQQPASTGGGLFGNAQKPAGSLFGGGNANTTTGTGTTGGLFGGQSNTGTSGGLFSGLNQSTAQQPSTNPTLGSTMNQQGIPGVRIDLSNLKSTTRFNDLQEDLQKQIADIDKFIQGCVAQKDQLDAFMPAHGEQLSAIPGDVRFVSRKYAAVDSALGSDLHAIKQMRDLVKSDAEEASLSFSAVNNLMLPSDYHNKPNFFSPSNRDGSGSAKDGDGEKSDLVSYFSKQVDDMNEQIKRFQKNVHEIETHLGGVEHNINDQASRLQHGAGGLGTGSAEDKQMELYAVLRDFEESILQVAGVVGSAREGITELQLNDFRGRGINGVH</sequence>
<feature type="compositionally biased region" description="Polar residues" evidence="8">
    <location>
        <begin position="59"/>
        <end position="74"/>
    </location>
</feature>
<evidence type="ECO:0000313" key="9">
    <source>
        <dbReference type="EMBL" id="KUI54586.1"/>
    </source>
</evidence>
<dbReference type="STRING" id="694573.A0A194USI3"/>
<keyword evidence="7" id="KW-0539">Nucleus</keyword>
<evidence type="ECO:0000256" key="7">
    <source>
        <dbReference type="ARBA" id="ARBA00023242"/>
    </source>
</evidence>
<dbReference type="InterPro" id="IPR024882">
    <property type="entry name" value="NUP58/p45/49"/>
</dbReference>
<evidence type="ECO:0000256" key="2">
    <source>
        <dbReference type="ARBA" id="ARBA00022448"/>
    </source>
</evidence>
<feature type="compositionally biased region" description="Low complexity" evidence="8">
    <location>
        <begin position="39"/>
        <end position="52"/>
    </location>
</feature>
<reference evidence="10" key="1">
    <citation type="submission" date="2014-12" db="EMBL/GenBank/DDBJ databases">
        <title>Genome Sequence of Valsa Canker Pathogens Uncovers a Specific Adaption of Colonization on Woody Bark.</title>
        <authorList>
            <person name="Yin Z."/>
            <person name="Liu H."/>
            <person name="Gao X."/>
            <person name="Li Z."/>
            <person name="Song N."/>
            <person name="Ke X."/>
            <person name="Dai Q."/>
            <person name="Wu Y."/>
            <person name="Sun Y."/>
            <person name="Xu J.-R."/>
            <person name="Kang Z.K."/>
            <person name="Wang L."/>
            <person name="Huang L."/>
        </authorList>
    </citation>
    <scope>NUCLEOTIDE SEQUENCE [LARGE SCALE GENOMIC DNA]</scope>
    <source>
        <strain evidence="10">SXYL134</strain>
    </source>
</reference>
<dbReference type="GO" id="GO:0051028">
    <property type="term" value="P:mRNA transport"/>
    <property type="evidence" value="ECO:0007669"/>
    <property type="project" value="UniProtKB-KW"/>
</dbReference>
<gene>
    <name evidence="9" type="ORF">VP1G_01937</name>
</gene>
<protein>
    <submittedName>
        <fullName evidence="9">Nucleoporin NUP49</fullName>
    </submittedName>
</protein>
<feature type="compositionally biased region" description="Polar residues" evidence="8">
    <location>
        <begin position="117"/>
        <end position="138"/>
    </location>
</feature>
<keyword evidence="2" id="KW-0813">Transport</keyword>
<feature type="compositionally biased region" description="Polar residues" evidence="8">
    <location>
        <begin position="14"/>
        <end position="30"/>
    </location>
</feature>
<dbReference type="PANTHER" id="PTHR13437:SF2">
    <property type="entry name" value="NUCLEOPORIN P58_P45"/>
    <property type="match status" value="1"/>
</dbReference>
<evidence type="ECO:0000256" key="8">
    <source>
        <dbReference type="SAM" id="MobiDB-lite"/>
    </source>
</evidence>
<dbReference type="GO" id="GO:0017056">
    <property type="term" value="F:structural constituent of nuclear pore"/>
    <property type="evidence" value="ECO:0007669"/>
    <property type="project" value="InterPro"/>
</dbReference>
<feature type="region of interest" description="Disordered" evidence="8">
    <location>
        <begin position="1"/>
        <end position="260"/>
    </location>
</feature>
<dbReference type="GO" id="GO:0005643">
    <property type="term" value="C:nuclear pore"/>
    <property type="evidence" value="ECO:0007669"/>
    <property type="project" value="UniProtKB-SubCell"/>
</dbReference>
<dbReference type="OrthoDB" id="2538017at2759"/>
<comment type="subcellular location">
    <subcellularLocation>
        <location evidence="1">Nucleus</location>
        <location evidence="1">Nuclear pore complex</location>
    </subcellularLocation>
</comment>
<evidence type="ECO:0000256" key="3">
    <source>
        <dbReference type="ARBA" id="ARBA00022816"/>
    </source>
</evidence>
<dbReference type="GO" id="GO:0008139">
    <property type="term" value="F:nuclear localization sequence binding"/>
    <property type="evidence" value="ECO:0007669"/>
    <property type="project" value="InterPro"/>
</dbReference>
<dbReference type="AlphaFoldDB" id="A0A194USI3"/>
<feature type="compositionally biased region" description="Polar residues" evidence="8">
    <location>
        <begin position="237"/>
        <end position="260"/>
    </location>
</feature>
<evidence type="ECO:0000256" key="5">
    <source>
        <dbReference type="ARBA" id="ARBA00023010"/>
    </source>
</evidence>
<dbReference type="Pfam" id="PF13634">
    <property type="entry name" value="Nucleoporin_FG"/>
    <property type="match status" value="2"/>
</dbReference>
<dbReference type="Pfam" id="PF21121">
    <property type="entry name" value="Nup49_C"/>
    <property type="match status" value="1"/>
</dbReference>
<dbReference type="EMBL" id="KN714674">
    <property type="protein sequence ID" value="KUI54586.1"/>
    <property type="molecule type" value="Genomic_DNA"/>
</dbReference>
<keyword evidence="6" id="KW-0906">Nuclear pore complex</keyword>
<evidence type="ECO:0000256" key="4">
    <source>
        <dbReference type="ARBA" id="ARBA00022927"/>
    </source>
</evidence>
<dbReference type="InterPro" id="IPR025574">
    <property type="entry name" value="Nucleoporin_FG_rpt"/>
</dbReference>